<evidence type="ECO:0000313" key="1">
    <source>
        <dbReference type="EMBL" id="KIY43036.1"/>
    </source>
</evidence>
<dbReference type="OrthoDB" id="3050809at2759"/>
<keyword evidence="2" id="KW-1185">Reference proteome</keyword>
<sequence length="143" mass="16356">MSAPQPLPCSLPTISTLSAPRARTGKKANAKQYNKLHEVIKGLLDEILACCVEIGVEFDKKPHWVEDQVFYGGQHLLSKHDGNVYNMFIHFKSQELEEESELSTHDAVDVDECFAIEYQQLSEADKKELVQWHNEEKLMQPLM</sequence>
<accession>A0A0D7A268</accession>
<evidence type="ECO:0000313" key="2">
    <source>
        <dbReference type="Proteomes" id="UP000054144"/>
    </source>
</evidence>
<gene>
    <name evidence="1" type="ORF">FISHEDRAFT_78913</name>
</gene>
<reference evidence="1 2" key="1">
    <citation type="journal article" date="2015" name="Fungal Genet. Biol.">
        <title>Evolution of novel wood decay mechanisms in Agaricales revealed by the genome sequences of Fistulina hepatica and Cylindrobasidium torrendii.</title>
        <authorList>
            <person name="Floudas D."/>
            <person name="Held B.W."/>
            <person name="Riley R."/>
            <person name="Nagy L.G."/>
            <person name="Koehler G."/>
            <person name="Ransdell A.S."/>
            <person name="Younus H."/>
            <person name="Chow J."/>
            <person name="Chiniquy J."/>
            <person name="Lipzen A."/>
            <person name="Tritt A."/>
            <person name="Sun H."/>
            <person name="Haridas S."/>
            <person name="LaButti K."/>
            <person name="Ohm R.A."/>
            <person name="Kues U."/>
            <person name="Blanchette R.A."/>
            <person name="Grigoriev I.V."/>
            <person name="Minto R.E."/>
            <person name="Hibbett D.S."/>
        </authorList>
    </citation>
    <scope>NUCLEOTIDE SEQUENCE [LARGE SCALE GENOMIC DNA]</scope>
    <source>
        <strain evidence="1 2">ATCC 64428</strain>
    </source>
</reference>
<organism evidence="1 2">
    <name type="scientific">Fistulina hepatica ATCC 64428</name>
    <dbReference type="NCBI Taxonomy" id="1128425"/>
    <lineage>
        <taxon>Eukaryota</taxon>
        <taxon>Fungi</taxon>
        <taxon>Dikarya</taxon>
        <taxon>Basidiomycota</taxon>
        <taxon>Agaricomycotina</taxon>
        <taxon>Agaricomycetes</taxon>
        <taxon>Agaricomycetidae</taxon>
        <taxon>Agaricales</taxon>
        <taxon>Fistulinaceae</taxon>
        <taxon>Fistulina</taxon>
    </lineage>
</organism>
<protein>
    <submittedName>
        <fullName evidence="1">Uncharacterized protein</fullName>
    </submittedName>
</protein>
<name>A0A0D7A268_9AGAR</name>
<dbReference type="Proteomes" id="UP000054144">
    <property type="component" value="Unassembled WGS sequence"/>
</dbReference>
<dbReference type="EMBL" id="KN882143">
    <property type="protein sequence ID" value="KIY43036.1"/>
    <property type="molecule type" value="Genomic_DNA"/>
</dbReference>
<proteinExistence type="predicted"/>
<dbReference type="AlphaFoldDB" id="A0A0D7A268"/>